<protein>
    <submittedName>
        <fullName evidence="2">Uncharacterized protein</fullName>
    </submittedName>
</protein>
<feature type="region of interest" description="Disordered" evidence="1">
    <location>
        <begin position="99"/>
        <end position="119"/>
    </location>
</feature>
<accession>A0ABT3KT53</accession>
<name>A0ABT3KT53_9BURK</name>
<sequence>MPHDDIPQMVQDLLQWAQDEGLSIERGDYQAVADQEGGFMRYRMSLPVRGKSMAVHRLIHKAMLEQKHLTIESLQFKREHVISETIEARIQWVALTQLPQGSRSKSGSRTEEGSTERVR</sequence>
<comment type="caution">
    <text evidence="2">The sequence shown here is derived from an EMBL/GenBank/DDBJ whole genome shotgun (WGS) entry which is preliminary data.</text>
</comment>
<organism evidence="2 3">
    <name type="scientific">Verminephrobacter aporrectodeae subsp. tuberculatae</name>
    <dbReference type="NCBI Taxonomy" id="1110392"/>
    <lineage>
        <taxon>Bacteria</taxon>
        <taxon>Pseudomonadati</taxon>
        <taxon>Pseudomonadota</taxon>
        <taxon>Betaproteobacteria</taxon>
        <taxon>Burkholderiales</taxon>
        <taxon>Comamonadaceae</taxon>
        <taxon>Verminephrobacter</taxon>
    </lineage>
</organism>
<keyword evidence="3" id="KW-1185">Reference proteome</keyword>
<evidence type="ECO:0000256" key="1">
    <source>
        <dbReference type="SAM" id="MobiDB-lite"/>
    </source>
</evidence>
<gene>
    <name evidence="2" type="ORF">D5039_08015</name>
</gene>
<dbReference type="EMBL" id="QZCW01000001">
    <property type="protein sequence ID" value="MCW5321109.1"/>
    <property type="molecule type" value="Genomic_DNA"/>
</dbReference>
<dbReference type="Proteomes" id="UP001208935">
    <property type="component" value="Unassembled WGS sequence"/>
</dbReference>
<evidence type="ECO:0000313" key="2">
    <source>
        <dbReference type="EMBL" id="MCW5321109.1"/>
    </source>
</evidence>
<evidence type="ECO:0000313" key="3">
    <source>
        <dbReference type="Proteomes" id="UP001208935"/>
    </source>
</evidence>
<proteinExistence type="predicted"/>
<reference evidence="3" key="1">
    <citation type="submission" date="2023-07" db="EMBL/GenBank/DDBJ databases">
        <title>Verminephrobacter genomes.</title>
        <authorList>
            <person name="Lund M.B."/>
        </authorList>
    </citation>
    <scope>NUCLEOTIDE SEQUENCE [LARGE SCALE GENOMIC DNA]</scope>
    <source>
        <strain evidence="3">AtM5-05</strain>
    </source>
</reference>
<feature type="compositionally biased region" description="Basic and acidic residues" evidence="1">
    <location>
        <begin position="108"/>
        <end position="119"/>
    </location>
</feature>